<dbReference type="EMBL" id="LQRC01000091">
    <property type="protein sequence ID" value="KXT72693.1"/>
    <property type="molecule type" value="Genomic_DNA"/>
</dbReference>
<feature type="domain" description="Sulfatase N-terminal" evidence="2">
    <location>
        <begin position="484"/>
        <end position="764"/>
    </location>
</feature>
<feature type="transmembrane region" description="Helical" evidence="1">
    <location>
        <begin position="199"/>
        <end position="221"/>
    </location>
</feature>
<feature type="transmembrane region" description="Helical" evidence="1">
    <location>
        <begin position="348"/>
        <end position="367"/>
    </location>
</feature>
<feature type="transmembrane region" description="Helical" evidence="1">
    <location>
        <begin position="12"/>
        <end position="29"/>
    </location>
</feature>
<protein>
    <submittedName>
        <fullName evidence="3">Lipoteichoic acid synthase LtaS Type IIc</fullName>
    </submittedName>
</protein>
<dbReference type="Pfam" id="PF00884">
    <property type="entry name" value="Sulfatase"/>
    <property type="match status" value="1"/>
</dbReference>
<feature type="transmembrane region" description="Helical" evidence="1">
    <location>
        <begin position="149"/>
        <end position="167"/>
    </location>
</feature>
<gene>
    <name evidence="3" type="ORF">SGODD07_00636</name>
</gene>
<comment type="caution">
    <text evidence="3">The sequence shown here is derived from an EMBL/GenBank/DDBJ whole genome shotgun (WGS) entry which is preliminary data.</text>
</comment>
<organism evidence="3 4">
    <name type="scientific">Streptococcus gordonii</name>
    <dbReference type="NCBI Taxonomy" id="1302"/>
    <lineage>
        <taxon>Bacteria</taxon>
        <taxon>Bacillati</taxon>
        <taxon>Bacillota</taxon>
        <taxon>Bacilli</taxon>
        <taxon>Lactobacillales</taxon>
        <taxon>Streptococcaceae</taxon>
        <taxon>Streptococcus</taxon>
    </lineage>
</organism>
<dbReference type="AlphaFoldDB" id="A0A139N9X5"/>
<accession>A0A139N9X5</accession>
<feature type="transmembrane region" description="Helical" evidence="1">
    <location>
        <begin position="379"/>
        <end position="397"/>
    </location>
</feature>
<feature type="transmembrane region" description="Helical" evidence="1">
    <location>
        <begin position="233"/>
        <end position="252"/>
    </location>
</feature>
<evidence type="ECO:0000259" key="2">
    <source>
        <dbReference type="Pfam" id="PF00884"/>
    </source>
</evidence>
<dbReference type="SUPFAM" id="SSF53649">
    <property type="entry name" value="Alkaline phosphatase-like"/>
    <property type="match status" value="1"/>
</dbReference>
<reference evidence="3 4" key="1">
    <citation type="submission" date="2016-01" db="EMBL/GenBank/DDBJ databases">
        <title>Highly variable Streptococcus oralis are common among viridans streptococci isolated from primates.</title>
        <authorList>
            <person name="Denapaite D."/>
            <person name="Rieger M."/>
            <person name="Koendgen S."/>
            <person name="Brueckner R."/>
            <person name="Ochigava I."/>
            <person name="Kappeler P."/>
            <person name="Maetz-Rensing K."/>
            <person name="Leendertz F."/>
            <person name="Hakenbeck R."/>
        </authorList>
    </citation>
    <scope>NUCLEOTIDE SEQUENCE [LARGE SCALE GENOMIC DNA]</scope>
    <source>
        <strain evidence="3 4">DD07</strain>
    </source>
</reference>
<keyword evidence="1" id="KW-0472">Membrane</keyword>
<feature type="transmembrane region" description="Helical" evidence="1">
    <location>
        <begin position="78"/>
        <end position="96"/>
    </location>
</feature>
<proteinExistence type="predicted"/>
<sequence length="822" mass="94633">MKKAVKIERFLLFILPILFFFINLFLIQSQLVREIDPTAAVRLLIKQERIFYLIGLGSIPILLSCYRFKFVSLIRLAYIYFLYSFLSNLVEDALNINNESYKSWNWFEHIFSQKNFFPVLLWLVPAIAILTLIFRTLKIVSFRLNKIQLSSNVEFLVLSQILLSFLLTDSKFPQALYQTEWFMALNHKYGSELFTEHHFWLVTVIVAVFSLLATFISYHFVRGLSHLLKNRSSYSLAVATSMTAAVVFNYLIQMGLGKGTPFLEYYQLPGATSLQIVILFLIFLFLYLLINRYFLTTVILIGGMSLFVIANSIKFSMRGEPVLPSDMIWLSSPSTLLSFVDTSYMNEALKWLTILIIGFLILNYFLFKGKMIQKFSRRFVRLVCVFLCLIGIFQVFAQKENGKVKRNIPVITVLNNLQDITWLGNANNARYRSLAYVWINQLTTEVMAKPEGYKASKIKEIEEKYAKKAEEINQARTDNLKDHTVIYVLSESFADPRRIQGVTLTENPIPNIEEIKTKSTSGLMRSDGYGGGTANMEFQTLTGLPFYNISQSVSILYTEVFPKMNKTPVISDLYESKNRIALHLAGAANYSRNYIYNHLNYDRFITVETKGISYQKEGVSPSDASTYQIVLDNIKEGDNQFFSVMTMQNHSPWLEANPETMEGKGEGFTDEDNSKLTFYSRLLFQTDIATKNFLDRLSKINKKITVVFYGDHLPGLYPTSIFKNQEENQYLTDYFVWSNYETPKLNYPLVNSSDFSALVMEQTNSKVSPYYALQTEVLHKASVDKSDLDAEAQEIANDMRMIEYDMVGGKGYLSKDFFKVPQ</sequence>
<evidence type="ECO:0000313" key="3">
    <source>
        <dbReference type="EMBL" id="KXT72693.1"/>
    </source>
</evidence>
<evidence type="ECO:0000313" key="4">
    <source>
        <dbReference type="Proteomes" id="UP000070096"/>
    </source>
</evidence>
<feature type="transmembrane region" description="Helical" evidence="1">
    <location>
        <begin position="272"/>
        <end position="290"/>
    </location>
</feature>
<feature type="transmembrane region" description="Helical" evidence="1">
    <location>
        <begin position="297"/>
        <end position="317"/>
    </location>
</feature>
<name>A0A139N9X5_STRGN</name>
<keyword evidence="1" id="KW-1133">Transmembrane helix</keyword>
<feature type="transmembrane region" description="Helical" evidence="1">
    <location>
        <begin position="116"/>
        <end position="137"/>
    </location>
</feature>
<dbReference type="CDD" id="cd16015">
    <property type="entry name" value="LTA_synthase"/>
    <property type="match status" value="1"/>
</dbReference>
<dbReference type="PATRIC" id="fig|1302.21.peg.711"/>
<evidence type="ECO:0000256" key="1">
    <source>
        <dbReference type="SAM" id="Phobius"/>
    </source>
</evidence>
<dbReference type="InterPro" id="IPR000917">
    <property type="entry name" value="Sulfatase_N"/>
</dbReference>
<dbReference type="Proteomes" id="UP000070096">
    <property type="component" value="Unassembled WGS sequence"/>
</dbReference>
<dbReference type="InterPro" id="IPR017850">
    <property type="entry name" value="Alkaline_phosphatase_core_sf"/>
</dbReference>
<feature type="transmembrane region" description="Helical" evidence="1">
    <location>
        <begin position="49"/>
        <end position="66"/>
    </location>
</feature>
<keyword evidence="1" id="KW-0812">Transmembrane</keyword>
<dbReference type="Gene3D" id="3.40.720.10">
    <property type="entry name" value="Alkaline Phosphatase, subunit A"/>
    <property type="match status" value="1"/>
</dbReference>